<name>A0ABU0W6D6_9GAMM</name>
<dbReference type="Gene3D" id="3.30.420.240">
    <property type="match status" value="1"/>
</dbReference>
<organism evidence="1 2">
    <name type="scientific">Natronospira bacteriovora</name>
    <dbReference type="NCBI Taxonomy" id="3069753"/>
    <lineage>
        <taxon>Bacteria</taxon>
        <taxon>Pseudomonadati</taxon>
        <taxon>Pseudomonadota</taxon>
        <taxon>Gammaproteobacteria</taxon>
        <taxon>Natronospirales</taxon>
        <taxon>Natronospiraceae</taxon>
        <taxon>Natronospira</taxon>
    </lineage>
</organism>
<dbReference type="Proteomes" id="UP001239019">
    <property type="component" value="Unassembled WGS sequence"/>
</dbReference>
<protein>
    <recommendedName>
        <fullName evidence="3">Phage terminase large subunit-like protein</fullName>
    </recommendedName>
</protein>
<evidence type="ECO:0000313" key="2">
    <source>
        <dbReference type="Proteomes" id="UP001239019"/>
    </source>
</evidence>
<comment type="caution">
    <text evidence="1">The sequence shown here is derived from an EMBL/GenBank/DDBJ whole genome shotgun (WGS) entry which is preliminary data.</text>
</comment>
<dbReference type="InterPro" id="IPR027417">
    <property type="entry name" value="P-loop_NTPase"/>
</dbReference>
<evidence type="ECO:0000313" key="1">
    <source>
        <dbReference type="EMBL" id="MDQ2069328.1"/>
    </source>
</evidence>
<accession>A0ABU0W6D6</accession>
<keyword evidence="2" id="KW-1185">Reference proteome</keyword>
<proteinExistence type="predicted"/>
<dbReference type="Gene3D" id="3.40.50.300">
    <property type="entry name" value="P-loop containing nucleotide triphosphate hydrolases"/>
    <property type="match status" value="1"/>
</dbReference>
<gene>
    <name evidence="1" type="ORF">RBH19_05545</name>
</gene>
<sequence>MARTRTEDKTEQQQIRQIAERCVVDRKDFGWWLDQKGWHWRALDRGEYGISLEQAQLLYVMEDPVLWCRAFLTDPDTGQPYEFWDYQRPSIRAWDQNVVHQDGAEVGKTREIIALILWGMCTSFGMSIRRPSILVGAPQQTHLDEIIMAMEEHLGVEEDHQGGKPIIGYHWRKPKKTPHYMARFRTPKGPGRVYFRPSGHDGEAFRGVHVNAMALFDESAKAKHKVIWSEFFRAMMPGCKFRCYSVPDGDRQTDYYRMCQEARLNLRPGEKGMRLFHWPKTIQPESFWNQERKEEAIQNFGGEGEPGYQRNVLGLHGQQENPVFPWPVFEPNLRHVPEYRCLRLTENTSEGSVHVQAYEIELKRDQGKKHPHRQVLADRYDSLSGWRAKDRTVIREVVNKLLREFFEPLGPARYWLGADLGLRNDPTEIRVWQERGDELRCVGRIHAKHVSYDVQCELIYCLDRIHGQALHGGIDMGSAGAAVMNMLYNLEDYEDAHFEERLTGFNFGGWLDAVDEEGEALIQTDQSSGKEKAERLPAKHLATDLLLQRMQRVGFAYPYDRDTVSDYSNHTAREGTRFPIYAKKDDHVIDADRLMMLRRSFDDEQGAPDLFASGSESRAA</sequence>
<reference evidence="1 2" key="1">
    <citation type="submission" date="2023-08" db="EMBL/GenBank/DDBJ databases">
        <title>Whole-genome sequencing of halo(alkali)philic microorganisms from hypersaline lakes.</title>
        <authorList>
            <person name="Sorokin D.Y."/>
            <person name="Abbas B."/>
            <person name="Merkel A.Y."/>
        </authorList>
    </citation>
    <scope>NUCLEOTIDE SEQUENCE [LARGE SCALE GENOMIC DNA]</scope>
    <source>
        <strain evidence="1 2">AB-CW4</strain>
    </source>
</reference>
<evidence type="ECO:0008006" key="3">
    <source>
        <dbReference type="Google" id="ProtNLM"/>
    </source>
</evidence>
<dbReference type="EMBL" id="JAVDDT010000002">
    <property type="protein sequence ID" value="MDQ2069328.1"/>
    <property type="molecule type" value="Genomic_DNA"/>
</dbReference>
<dbReference type="RefSeq" id="WP_306727812.1">
    <property type="nucleotide sequence ID" value="NZ_JAVDDT010000002.1"/>
</dbReference>